<evidence type="ECO:0000256" key="1">
    <source>
        <dbReference type="ARBA" id="ARBA00004642"/>
    </source>
</evidence>
<dbReference type="InterPro" id="IPR038441">
    <property type="entry name" value="THAP_Znf_sf"/>
</dbReference>
<proteinExistence type="inferred from homology"/>
<evidence type="ECO:0000256" key="7">
    <source>
        <dbReference type="ARBA" id="ARBA00023054"/>
    </source>
</evidence>
<organism evidence="15 16">
    <name type="scientific">Macrosiphum euphorbiae</name>
    <name type="common">potato aphid</name>
    <dbReference type="NCBI Taxonomy" id="13131"/>
    <lineage>
        <taxon>Eukaryota</taxon>
        <taxon>Metazoa</taxon>
        <taxon>Ecdysozoa</taxon>
        <taxon>Arthropoda</taxon>
        <taxon>Hexapoda</taxon>
        <taxon>Insecta</taxon>
        <taxon>Pterygota</taxon>
        <taxon>Neoptera</taxon>
        <taxon>Paraneoptera</taxon>
        <taxon>Hemiptera</taxon>
        <taxon>Sternorrhyncha</taxon>
        <taxon>Aphidomorpha</taxon>
        <taxon>Aphidoidea</taxon>
        <taxon>Aphididae</taxon>
        <taxon>Macrosiphini</taxon>
        <taxon>Macrosiphum</taxon>
    </lineage>
</organism>
<keyword evidence="8 12" id="KW-0238">DNA-binding</keyword>
<keyword evidence="4 12" id="KW-0863">Zinc-finger</keyword>
<keyword evidence="11" id="KW-0131">Cell cycle</keyword>
<evidence type="ECO:0000256" key="4">
    <source>
        <dbReference type="ARBA" id="ARBA00022771"/>
    </source>
</evidence>
<evidence type="ECO:0000256" key="5">
    <source>
        <dbReference type="ARBA" id="ARBA00022833"/>
    </source>
</evidence>
<feature type="region of interest" description="Disordered" evidence="13">
    <location>
        <begin position="90"/>
        <end position="117"/>
    </location>
</feature>
<evidence type="ECO:0000256" key="8">
    <source>
        <dbReference type="ARBA" id="ARBA00023125"/>
    </source>
</evidence>
<protein>
    <recommendedName>
        <fullName evidence="14">THAP-type domain-containing protein</fullName>
    </recommendedName>
</protein>
<evidence type="ECO:0000256" key="10">
    <source>
        <dbReference type="ARBA" id="ARBA00023242"/>
    </source>
</evidence>
<dbReference type="PANTHER" id="PTHR46600:SF1">
    <property type="entry name" value="THAP DOMAIN-CONTAINING PROTEIN 1"/>
    <property type="match status" value="1"/>
</dbReference>
<keyword evidence="7" id="KW-0175">Coiled coil</keyword>
<gene>
    <name evidence="15" type="ORF">MEUPH1_LOCUS23935</name>
</gene>
<dbReference type="InterPro" id="IPR026516">
    <property type="entry name" value="THAP1/10"/>
</dbReference>
<dbReference type="PANTHER" id="PTHR46600">
    <property type="entry name" value="THAP DOMAIN-CONTAINING"/>
    <property type="match status" value="1"/>
</dbReference>
<dbReference type="Gene3D" id="6.20.210.20">
    <property type="entry name" value="THAP domain"/>
    <property type="match status" value="1"/>
</dbReference>
<keyword evidence="3" id="KW-0479">Metal-binding</keyword>
<evidence type="ECO:0000256" key="6">
    <source>
        <dbReference type="ARBA" id="ARBA00023015"/>
    </source>
</evidence>
<evidence type="ECO:0000256" key="11">
    <source>
        <dbReference type="ARBA" id="ARBA00023306"/>
    </source>
</evidence>
<keyword evidence="16" id="KW-1185">Reference proteome</keyword>
<comment type="caution">
    <text evidence="15">The sequence shown here is derived from an EMBL/GenBank/DDBJ whole genome shotgun (WGS) entry which is preliminary data.</text>
</comment>
<comment type="similarity">
    <text evidence="2">Belongs to the THAP1 family.</text>
</comment>
<sequence length="117" mass="13316">MVAKCCVVGCTSGYKSNTEKVSQFSASKDTGLRLRWQKAIPRKNFVVNDKTYVCSKHFSEEDIVRYWESGGIKIQYTRCRLREGAVPSIFPGPSYLSKPNKQPRKPPCLRQGNLQKN</sequence>
<comment type="subcellular location">
    <subcellularLocation>
        <location evidence="1">Nucleus</location>
        <location evidence="1">Nucleoplasm</location>
    </subcellularLocation>
</comment>
<dbReference type="SMART" id="SM00980">
    <property type="entry name" value="THAP"/>
    <property type="match status" value="1"/>
</dbReference>
<dbReference type="SUPFAM" id="SSF57716">
    <property type="entry name" value="Glucocorticoid receptor-like (DNA-binding domain)"/>
    <property type="match status" value="1"/>
</dbReference>
<name>A0AAV0XMQ7_9HEMI</name>
<dbReference type="GO" id="GO:0043565">
    <property type="term" value="F:sequence-specific DNA binding"/>
    <property type="evidence" value="ECO:0007669"/>
    <property type="project" value="InterPro"/>
</dbReference>
<evidence type="ECO:0000256" key="12">
    <source>
        <dbReference type="PROSITE-ProRule" id="PRU00309"/>
    </source>
</evidence>
<dbReference type="GO" id="GO:0005654">
    <property type="term" value="C:nucleoplasm"/>
    <property type="evidence" value="ECO:0007669"/>
    <property type="project" value="UniProtKB-SubCell"/>
</dbReference>
<dbReference type="EMBL" id="CARXXK010000030">
    <property type="protein sequence ID" value="CAI6369730.1"/>
    <property type="molecule type" value="Genomic_DNA"/>
</dbReference>
<keyword evidence="9" id="KW-0804">Transcription</keyword>
<dbReference type="PROSITE" id="PS50950">
    <property type="entry name" value="ZF_THAP"/>
    <property type="match status" value="1"/>
</dbReference>
<dbReference type="AlphaFoldDB" id="A0AAV0XMQ7"/>
<dbReference type="Proteomes" id="UP001160148">
    <property type="component" value="Unassembled WGS sequence"/>
</dbReference>
<accession>A0AAV0XMQ7</accession>
<dbReference type="InterPro" id="IPR006612">
    <property type="entry name" value="THAP_Znf"/>
</dbReference>
<keyword evidence="6" id="KW-0805">Transcription regulation</keyword>
<keyword evidence="10" id="KW-0539">Nucleus</keyword>
<evidence type="ECO:0000256" key="13">
    <source>
        <dbReference type="SAM" id="MobiDB-lite"/>
    </source>
</evidence>
<evidence type="ECO:0000256" key="9">
    <source>
        <dbReference type="ARBA" id="ARBA00023163"/>
    </source>
</evidence>
<evidence type="ECO:0000256" key="3">
    <source>
        <dbReference type="ARBA" id="ARBA00022723"/>
    </source>
</evidence>
<evidence type="ECO:0000259" key="14">
    <source>
        <dbReference type="PROSITE" id="PS50950"/>
    </source>
</evidence>
<dbReference type="GO" id="GO:0008270">
    <property type="term" value="F:zinc ion binding"/>
    <property type="evidence" value="ECO:0007669"/>
    <property type="project" value="UniProtKB-KW"/>
</dbReference>
<evidence type="ECO:0000313" key="15">
    <source>
        <dbReference type="EMBL" id="CAI6369730.1"/>
    </source>
</evidence>
<dbReference type="Pfam" id="PF05485">
    <property type="entry name" value="THAP"/>
    <property type="match status" value="1"/>
</dbReference>
<evidence type="ECO:0000313" key="16">
    <source>
        <dbReference type="Proteomes" id="UP001160148"/>
    </source>
</evidence>
<evidence type="ECO:0000256" key="2">
    <source>
        <dbReference type="ARBA" id="ARBA00006177"/>
    </source>
</evidence>
<keyword evidence="5" id="KW-0862">Zinc</keyword>
<feature type="domain" description="THAP-type" evidence="14">
    <location>
        <begin position="1"/>
        <end position="90"/>
    </location>
</feature>
<reference evidence="15 16" key="1">
    <citation type="submission" date="2023-01" db="EMBL/GenBank/DDBJ databases">
        <authorList>
            <person name="Whitehead M."/>
        </authorList>
    </citation>
    <scope>NUCLEOTIDE SEQUENCE [LARGE SCALE GENOMIC DNA]</scope>
</reference>